<sequence length="240" mass="27366">MISILQFIRRKQSFEREKGPYARCTSQWVQMLMTRDAHLSDLEKRKTAWKSSSGLIVGRSTAELAFIRLEMNHLMAVILMKNLFSETEMSYDEYNADFIRLLSLSESLLNNLVRDLSLPVLSLDSGVIPSLFYIALKCRDPKTRRKALQLLKFAPDREGMWYRDTMYAASTWKVAMEEAWNVGQPGEEAFVEPARIYGETVTDSENEDEPATVRFSGGLVGSESVSWQVTGLLSRLGDFL</sequence>
<comment type="caution">
    <text evidence="7">The sequence shown here is derived from an EMBL/GenBank/DDBJ whole genome shotgun (WGS) entry which is preliminary data.</text>
</comment>
<evidence type="ECO:0000313" key="7">
    <source>
        <dbReference type="EMBL" id="KAK7416878.1"/>
    </source>
</evidence>
<keyword evidence="2" id="KW-0862">Zinc</keyword>
<keyword evidence="4" id="KW-0238">DNA-binding</keyword>
<keyword evidence="1" id="KW-0479">Metal-binding</keyword>
<dbReference type="Proteomes" id="UP001498476">
    <property type="component" value="Unassembled WGS sequence"/>
</dbReference>
<keyword evidence="6" id="KW-0539">Nucleus</keyword>
<keyword evidence="3" id="KW-0805">Transcription regulation</keyword>
<evidence type="ECO:0000256" key="5">
    <source>
        <dbReference type="ARBA" id="ARBA00023163"/>
    </source>
</evidence>
<keyword evidence="5" id="KW-0804">Transcription</keyword>
<keyword evidence="8" id="KW-1185">Reference proteome</keyword>
<name>A0ABR1H6X6_9HYPO</name>
<reference evidence="7 8" key="1">
    <citation type="journal article" date="2025" name="Microbiol. Resour. Announc.">
        <title>Draft genome sequences for Neonectria magnoliae and Neonectria punicea, canker pathogens of Liriodendron tulipifera and Acer saccharum in West Virginia.</title>
        <authorList>
            <person name="Petronek H.M."/>
            <person name="Kasson M.T."/>
            <person name="Metheny A.M."/>
            <person name="Stauder C.M."/>
            <person name="Lovett B."/>
            <person name="Lynch S.C."/>
            <person name="Garnas J.R."/>
            <person name="Kasson L.R."/>
            <person name="Stajich J.E."/>
        </authorList>
    </citation>
    <scope>NUCLEOTIDE SEQUENCE [LARGE SCALE GENOMIC DNA]</scope>
    <source>
        <strain evidence="7 8">NRRL 64653</strain>
    </source>
</reference>
<dbReference type="EMBL" id="JAZAVJ010000063">
    <property type="protein sequence ID" value="KAK7416878.1"/>
    <property type="molecule type" value="Genomic_DNA"/>
</dbReference>
<gene>
    <name evidence="7" type="primary">RSM22_1</name>
    <name evidence="7" type="ORF">QQX98_004936</name>
</gene>
<keyword evidence="7" id="KW-0689">Ribosomal protein</keyword>
<evidence type="ECO:0000256" key="2">
    <source>
        <dbReference type="ARBA" id="ARBA00022833"/>
    </source>
</evidence>
<dbReference type="GO" id="GO:0005840">
    <property type="term" value="C:ribosome"/>
    <property type="evidence" value="ECO:0007669"/>
    <property type="project" value="UniProtKB-KW"/>
</dbReference>
<dbReference type="PANTHER" id="PTHR36206:SF12">
    <property type="entry name" value="ASPERCRYPTIN BIOSYNTHESIS CLUSTER-SPECIFIC TRANSCRIPTION REGULATOR ATNN-RELATED"/>
    <property type="match status" value="1"/>
</dbReference>
<evidence type="ECO:0000256" key="1">
    <source>
        <dbReference type="ARBA" id="ARBA00022723"/>
    </source>
</evidence>
<proteinExistence type="predicted"/>
<dbReference type="PANTHER" id="PTHR36206">
    <property type="entry name" value="ASPERCRYPTIN BIOSYNTHESIS CLUSTER-SPECIFIC TRANSCRIPTION REGULATOR ATNN-RELATED"/>
    <property type="match status" value="1"/>
</dbReference>
<evidence type="ECO:0000256" key="3">
    <source>
        <dbReference type="ARBA" id="ARBA00023015"/>
    </source>
</evidence>
<dbReference type="InterPro" id="IPR052360">
    <property type="entry name" value="Transcr_Regulatory_Proteins"/>
</dbReference>
<evidence type="ECO:0000256" key="6">
    <source>
        <dbReference type="ARBA" id="ARBA00023242"/>
    </source>
</evidence>
<evidence type="ECO:0000256" key="4">
    <source>
        <dbReference type="ARBA" id="ARBA00023125"/>
    </source>
</evidence>
<organism evidence="7 8">
    <name type="scientific">Neonectria punicea</name>
    <dbReference type="NCBI Taxonomy" id="979145"/>
    <lineage>
        <taxon>Eukaryota</taxon>
        <taxon>Fungi</taxon>
        <taxon>Dikarya</taxon>
        <taxon>Ascomycota</taxon>
        <taxon>Pezizomycotina</taxon>
        <taxon>Sordariomycetes</taxon>
        <taxon>Hypocreomycetidae</taxon>
        <taxon>Hypocreales</taxon>
        <taxon>Nectriaceae</taxon>
        <taxon>Neonectria</taxon>
    </lineage>
</organism>
<accession>A0ABR1H6X6</accession>
<protein>
    <submittedName>
        <fullName evidence="7">37S ribosomal protein S22</fullName>
    </submittedName>
</protein>
<keyword evidence="7" id="KW-0687">Ribonucleoprotein</keyword>
<evidence type="ECO:0000313" key="8">
    <source>
        <dbReference type="Proteomes" id="UP001498476"/>
    </source>
</evidence>